<comment type="caution">
    <text evidence="3">The sequence shown here is derived from an EMBL/GenBank/DDBJ whole genome shotgun (WGS) entry which is preliminary data.</text>
</comment>
<evidence type="ECO:0000313" key="3">
    <source>
        <dbReference type="EMBL" id="KAF4345821.1"/>
    </source>
</evidence>
<sequence>MNMELQNQSVNDATVLECENFTVKTLSQSTAHYSGEFSHWNFSHRVRQKVTHCLGAIDSSSPSYGGSSAHDDGPSPTVQKPEYLEYWRATQLQGPSSRIRGVINILPPKSIARFLVRVYLDFAQVNSFFVQDKWLYEKLEILYEQPQTLTSSSTAWVCSVILVLAIGTQFAHMGSGDLAVTTTGDAEEDSPDREAGTYFYQTAATLLPDIITMASLESVQACLLLAHYTLPLDTHGLAYTYLGLAIKMAIQNGMHRKPKGVELNAWTVETRNRLWWAAFTVERRVSVLHGRPASITAMEIDTDLPKDLAEFRQDDEPSNFDNMMSMITLTNNLGDIATALKLLKKCPKDMQATYFERIFSIRGRLIMWWSSLPGDIQTPSESSPLFRSNVHLKLNYHLVQIFTGRPFIFLDTNHDLPTEAVGNETPRQSRRVVLVSDALEAAFNVIILLELLHEAIGLARASYIEFSSCRAAVLLLLAHSLNQSTERLRMAVRQGMGFLKVMSRGSNMSTKSETSLIETIELAVRRLRSQNNGMMTGEKSDKQELQTSYDRFKEWTALCVGASASATDTSTSEPVSGFSDLAFSDGMTTCQDAGDTMDDLEDWMRQISDGVEADASDDVPPDNQMQDTIFVATTTSETSWEDIGWR</sequence>
<reference evidence="3" key="2">
    <citation type="submission" date="2020-02" db="EMBL/GenBank/DDBJ databases">
        <title>Identification and distribution of gene clusters putatively required for synthesis of sphingolipid metabolism inhibitors in phylogenetically diverse species of the filamentous fungus Fusarium.</title>
        <authorList>
            <person name="Kim H.-S."/>
            <person name="Busman M."/>
            <person name="Brown D.W."/>
            <person name="Divon H."/>
            <person name="Uhlig S."/>
            <person name="Proctor R.H."/>
        </authorList>
    </citation>
    <scope>NUCLEOTIDE SEQUENCE</scope>
    <source>
        <strain evidence="3">NRRL 25174</strain>
    </source>
</reference>
<dbReference type="InterPro" id="IPR050987">
    <property type="entry name" value="AtrR-like"/>
</dbReference>
<keyword evidence="1" id="KW-0539">Nucleus</keyword>
<proteinExistence type="predicted"/>
<feature type="domain" description="Xylanolytic transcriptional activator regulatory" evidence="2">
    <location>
        <begin position="238"/>
        <end position="311"/>
    </location>
</feature>
<dbReference type="GO" id="GO:0003700">
    <property type="term" value="F:DNA-binding transcription factor activity"/>
    <property type="evidence" value="ECO:0007669"/>
    <property type="project" value="InterPro"/>
</dbReference>
<accession>A0A9P5E271</accession>
<dbReference type="InterPro" id="IPR007219">
    <property type="entry name" value="XnlR_reg_dom"/>
</dbReference>
<gene>
    <name evidence="3" type="ORF">FBEOM_197</name>
</gene>
<dbReference type="OrthoDB" id="3921198at2759"/>
<dbReference type="EMBL" id="PVQB02000011">
    <property type="protein sequence ID" value="KAF4345821.1"/>
    <property type="molecule type" value="Genomic_DNA"/>
</dbReference>
<dbReference type="PANTHER" id="PTHR46910">
    <property type="entry name" value="TRANSCRIPTION FACTOR PDR1"/>
    <property type="match status" value="1"/>
</dbReference>
<dbReference type="SMART" id="SM00906">
    <property type="entry name" value="Fungal_trans"/>
    <property type="match status" value="1"/>
</dbReference>
<dbReference type="GO" id="GO:0006351">
    <property type="term" value="P:DNA-templated transcription"/>
    <property type="evidence" value="ECO:0007669"/>
    <property type="project" value="InterPro"/>
</dbReference>
<evidence type="ECO:0000259" key="2">
    <source>
        <dbReference type="SMART" id="SM00906"/>
    </source>
</evidence>
<dbReference type="GO" id="GO:0003677">
    <property type="term" value="F:DNA binding"/>
    <property type="evidence" value="ECO:0007669"/>
    <property type="project" value="InterPro"/>
</dbReference>
<evidence type="ECO:0000313" key="4">
    <source>
        <dbReference type="Proteomes" id="UP000730481"/>
    </source>
</evidence>
<organism evidence="3 4">
    <name type="scientific">Fusarium beomiforme</name>
    <dbReference type="NCBI Taxonomy" id="44412"/>
    <lineage>
        <taxon>Eukaryota</taxon>
        <taxon>Fungi</taxon>
        <taxon>Dikarya</taxon>
        <taxon>Ascomycota</taxon>
        <taxon>Pezizomycotina</taxon>
        <taxon>Sordariomycetes</taxon>
        <taxon>Hypocreomycetidae</taxon>
        <taxon>Hypocreales</taxon>
        <taxon>Nectriaceae</taxon>
        <taxon>Fusarium</taxon>
        <taxon>Fusarium burgessii species complex</taxon>
    </lineage>
</organism>
<dbReference type="PANTHER" id="PTHR46910:SF23">
    <property type="entry name" value="THIAMINE REPRESSIBLE GENES REGULATORY PROTEIN THI1"/>
    <property type="match status" value="1"/>
</dbReference>
<dbReference type="GO" id="GO:0008270">
    <property type="term" value="F:zinc ion binding"/>
    <property type="evidence" value="ECO:0007669"/>
    <property type="project" value="InterPro"/>
</dbReference>
<dbReference type="Pfam" id="PF04082">
    <property type="entry name" value="Fungal_trans"/>
    <property type="match status" value="1"/>
</dbReference>
<dbReference type="Proteomes" id="UP000730481">
    <property type="component" value="Unassembled WGS sequence"/>
</dbReference>
<evidence type="ECO:0000256" key="1">
    <source>
        <dbReference type="ARBA" id="ARBA00023242"/>
    </source>
</evidence>
<reference evidence="3" key="1">
    <citation type="journal article" date="2017" name="Mycologia">
        <title>Fusarium algeriense, sp. nov., a novel toxigenic crown rot pathogen of durum wheat from Algeria is nested in the Fusarium burgessii species complex.</title>
        <authorList>
            <person name="Laraba I."/>
            <person name="Keddad A."/>
            <person name="Boureghda H."/>
            <person name="Abdallah N."/>
            <person name="Vaughan M.M."/>
            <person name="Proctor R.H."/>
            <person name="Busman M."/>
            <person name="O'Donnell K."/>
        </authorList>
    </citation>
    <scope>NUCLEOTIDE SEQUENCE</scope>
    <source>
        <strain evidence="3">NRRL 25174</strain>
    </source>
</reference>
<keyword evidence="4" id="KW-1185">Reference proteome</keyword>
<protein>
    <submittedName>
        <fullName evidence="3">C6 transcription factor</fullName>
    </submittedName>
</protein>
<dbReference type="AlphaFoldDB" id="A0A9P5E271"/>
<name>A0A9P5E271_9HYPO</name>
<dbReference type="CDD" id="cd12148">
    <property type="entry name" value="fungal_TF_MHR"/>
    <property type="match status" value="1"/>
</dbReference>